<gene>
    <name evidence="2" type="ORF">HID58_041336</name>
</gene>
<dbReference type="InterPro" id="IPR011078">
    <property type="entry name" value="PyrdxlP_homeostasis"/>
</dbReference>
<name>A0ABQ8BAX0_BRANA</name>
<dbReference type="InterPro" id="IPR029066">
    <property type="entry name" value="PLP-binding_barrel"/>
</dbReference>
<feature type="non-terminal residue" evidence="2">
    <location>
        <position position="1"/>
    </location>
</feature>
<reference evidence="2 3" key="1">
    <citation type="submission" date="2021-05" db="EMBL/GenBank/DDBJ databases">
        <title>Genome Assembly of Synthetic Allotetraploid Brassica napus Reveals Homoeologous Exchanges between Subgenomes.</title>
        <authorList>
            <person name="Davis J.T."/>
        </authorList>
    </citation>
    <scope>NUCLEOTIDE SEQUENCE [LARGE SCALE GENOMIC DNA]</scope>
    <source>
        <strain evidence="3">cv. Da-Ae</strain>
        <tissue evidence="2">Seedling</tissue>
    </source>
</reference>
<evidence type="ECO:0000313" key="2">
    <source>
        <dbReference type="EMBL" id="KAH0901833.1"/>
    </source>
</evidence>
<organism evidence="2 3">
    <name type="scientific">Brassica napus</name>
    <name type="common">Rape</name>
    <dbReference type="NCBI Taxonomy" id="3708"/>
    <lineage>
        <taxon>Eukaryota</taxon>
        <taxon>Viridiplantae</taxon>
        <taxon>Streptophyta</taxon>
        <taxon>Embryophyta</taxon>
        <taxon>Tracheophyta</taxon>
        <taxon>Spermatophyta</taxon>
        <taxon>Magnoliopsida</taxon>
        <taxon>eudicotyledons</taxon>
        <taxon>Gunneridae</taxon>
        <taxon>Pentapetalae</taxon>
        <taxon>rosids</taxon>
        <taxon>malvids</taxon>
        <taxon>Brassicales</taxon>
        <taxon>Brassicaceae</taxon>
        <taxon>Brassiceae</taxon>
        <taxon>Brassica</taxon>
    </lineage>
</organism>
<dbReference type="PANTHER" id="PTHR10146:SF15">
    <property type="entry name" value="PYRIDOXAL PHOSPHATE HOMEOSTASIS PROTEIN"/>
    <property type="match status" value="1"/>
</dbReference>
<keyword evidence="3" id="KW-1185">Reference proteome</keyword>
<dbReference type="PANTHER" id="PTHR10146">
    <property type="entry name" value="PROLINE SYNTHETASE CO-TRANSCRIBED BACTERIAL HOMOLOG PROTEIN"/>
    <property type="match status" value="1"/>
</dbReference>
<dbReference type="Proteomes" id="UP000824890">
    <property type="component" value="Unassembled WGS sequence"/>
</dbReference>
<feature type="transmembrane region" description="Helical" evidence="1">
    <location>
        <begin position="37"/>
        <end position="58"/>
    </location>
</feature>
<keyword evidence="1" id="KW-0812">Transmembrane</keyword>
<dbReference type="SUPFAM" id="SSF51419">
    <property type="entry name" value="PLP-binding barrel"/>
    <property type="match status" value="1"/>
</dbReference>
<keyword evidence="1" id="KW-1133">Transmembrane helix</keyword>
<dbReference type="Gene3D" id="3.20.20.10">
    <property type="entry name" value="Alanine racemase"/>
    <property type="match status" value="1"/>
</dbReference>
<evidence type="ECO:0000313" key="3">
    <source>
        <dbReference type="Proteomes" id="UP000824890"/>
    </source>
</evidence>
<accession>A0ABQ8BAX0</accession>
<dbReference type="PROSITE" id="PS01211">
    <property type="entry name" value="UPF0001"/>
    <property type="match status" value="1"/>
</dbReference>
<evidence type="ECO:0000256" key="1">
    <source>
        <dbReference type="SAM" id="Phobius"/>
    </source>
</evidence>
<proteinExistence type="predicted"/>
<sequence length="255" mass="29031">PFVLSRFFHLSSCPFLYSPLSERCNLFHFYTTTMADWAPIIVSVILFVILSWTSPLTAPNQPRSRLRLSLGAAFSSPTSPMIKRKLLGYLINLRLNKLQTAKVKAHKIIEKAPQLPEDIKWHFIGNLQSNKVKPLLTGVPNLVMVESVDDEKGLNQGLKIRNPQEEESKWIGVEPVKGGLVVKMGDSVQKYNTPCGLEQDAPPCLSRKFIRPSQEHSDQPVDWRQGPPIYRRLAWEEYLVANPKHFNKTLTLCRC</sequence>
<comment type="caution">
    <text evidence="2">The sequence shown here is derived from an EMBL/GenBank/DDBJ whole genome shotgun (WGS) entry which is preliminary data.</text>
</comment>
<protein>
    <submittedName>
        <fullName evidence="2">Uncharacterized protein</fullName>
    </submittedName>
</protein>
<keyword evidence="1" id="KW-0472">Membrane</keyword>
<dbReference type="EMBL" id="JAGKQM010000011">
    <property type="protein sequence ID" value="KAH0901833.1"/>
    <property type="molecule type" value="Genomic_DNA"/>
</dbReference>